<evidence type="ECO:0000256" key="1">
    <source>
        <dbReference type="SAM" id="MobiDB-lite"/>
    </source>
</evidence>
<organism evidence="3 4">
    <name type="scientific">Gordonia sesuvii</name>
    <dbReference type="NCBI Taxonomy" id="3116777"/>
    <lineage>
        <taxon>Bacteria</taxon>
        <taxon>Bacillati</taxon>
        <taxon>Actinomycetota</taxon>
        <taxon>Actinomycetes</taxon>
        <taxon>Mycobacteriales</taxon>
        <taxon>Gordoniaceae</taxon>
        <taxon>Gordonia</taxon>
    </lineage>
</organism>
<feature type="region of interest" description="Disordered" evidence="1">
    <location>
        <begin position="211"/>
        <end position="236"/>
    </location>
</feature>
<gene>
    <name evidence="3" type="ORF">VZC37_12410</name>
</gene>
<accession>A0ABU7MDG1</accession>
<dbReference type="Proteomes" id="UP001347146">
    <property type="component" value="Unassembled WGS sequence"/>
</dbReference>
<evidence type="ECO:0000313" key="3">
    <source>
        <dbReference type="EMBL" id="MEE3851142.1"/>
    </source>
</evidence>
<evidence type="ECO:0000313" key="4">
    <source>
        <dbReference type="Proteomes" id="UP001347146"/>
    </source>
</evidence>
<dbReference type="RefSeq" id="WP_330432827.1">
    <property type="nucleotide sequence ID" value="NZ_JAZDUF010000003.1"/>
</dbReference>
<name>A0ABU7MDG1_9ACTN</name>
<protein>
    <submittedName>
        <fullName evidence="3">SHOCT domain-containing protein</fullName>
    </submittedName>
</protein>
<evidence type="ECO:0000256" key="2">
    <source>
        <dbReference type="SAM" id="Phobius"/>
    </source>
</evidence>
<comment type="caution">
    <text evidence="3">The sequence shown here is derived from an EMBL/GenBank/DDBJ whole genome shotgun (WGS) entry which is preliminary data.</text>
</comment>
<keyword evidence="2" id="KW-0472">Membrane</keyword>
<feature type="compositionally biased region" description="Low complexity" evidence="1">
    <location>
        <begin position="213"/>
        <end position="226"/>
    </location>
</feature>
<dbReference type="EMBL" id="JAZDUF010000003">
    <property type="protein sequence ID" value="MEE3851142.1"/>
    <property type="molecule type" value="Genomic_DNA"/>
</dbReference>
<proteinExistence type="predicted"/>
<sequence>MTTVTNADQDWMLWVGLGITALFVVIAIIITVVVIRSVRSVRGTVDEHLGVLAPMTGRANASHVRQPGLDGRMALADVTSFTQTGTEINHHPLMVIGLRVGGDGIAPFDVQVKTAVPISHQALLHRRRVAVRADLRTRVAEIDWQATAAIAGSVPMTISSEDGTTYDLTGQAEPLIEIFEILRRNGIPTDGSVDLRSNPEERDEVSQVARRYSTASPTAGTTPIGATGTGSAKGGRSLQERLAEIEQLKATGVITEAEYATARRQILSDA</sequence>
<keyword evidence="4" id="KW-1185">Reference proteome</keyword>
<keyword evidence="2" id="KW-1133">Transmembrane helix</keyword>
<feature type="transmembrane region" description="Helical" evidence="2">
    <location>
        <begin position="12"/>
        <end position="35"/>
    </location>
</feature>
<reference evidence="3 4" key="1">
    <citation type="submission" date="2024-01" db="EMBL/GenBank/DDBJ databases">
        <title>Draft genome sequence of Gordonia sp. LSe1-13.</title>
        <authorList>
            <person name="Suphannarot A."/>
            <person name="Mingma R."/>
        </authorList>
    </citation>
    <scope>NUCLEOTIDE SEQUENCE [LARGE SCALE GENOMIC DNA]</scope>
    <source>
        <strain evidence="3 4">LSe1-13</strain>
    </source>
</reference>
<keyword evidence="2" id="KW-0812">Transmembrane</keyword>